<evidence type="ECO:0000313" key="2">
    <source>
        <dbReference type="Proteomes" id="UP000821865"/>
    </source>
</evidence>
<protein>
    <submittedName>
        <fullName evidence="1">Uncharacterized protein</fullName>
    </submittedName>
</protein>
<comment type="caution">
    <text evidence="1">The sequence shown here is derived from an EMBL/GenBank/DDBJ whole genome shotgun (WGS) entry which is preliminary data.</text>
</comment>
<reference evidence="1" key="1">
    <citation type="submission" date="2020-05" db="EMBL/GenBank/DDBJ databases">
        <title>Large-scale comparative analyses of tick genomes elucidate their genetic diversity and vector capacities.</title>
        <authorList>
            <person name="Jia N."/>
            <person name="Wang J."/>
            <person name="Shi W."/>
            <person name="Du L."/>
            <person name="Sun Y."/>
            <person name="Zhan W."/>
            <person name="Jiang J."/>
            <person name="Wang Q."/>
            <person name="Zhang B."/>
            <person name="Ji P."/>
            <person name="Sakyi L.B."/>
            <person name="Cui X."/>
            <person name="Yuan T."/>
            <person name="Jiang B."/>
            <person name="Yang W."/>
            <person name="Lam T.T.-Y."/>
            <person name="Chang Q."/>
            <person name="Ding S."/>
            <person name="Wang X."/>
            <person name="Zhu J."/>
            <person name="Ruan X."/>
            <person name="Zhao L."/>
            <person name="Wei J."/>
            <person name="Que T."/>
            <person name="Du C."/>
            <person name="Cheng J."/>
            <person name="Dai P."/>
            <person name="Han X."/>
            <person name="Huang E."/>
            <person name="Gao Y."/>
            <person name="Liu J."/>
            <person name="Shao H."/>
            <person name="Ye R."/>
            <person name="Li L."/>
            <person name="Wei W."/>
            <person name="Wang X."/>
            <person name="Wang C."/>
            <person name="Yang T."/>
            <person name="Huo Q."/>
            <person name="Li W."/>
            <person name="Guo W."/>
            <person name="Chen H."/>
            <person name="Zhou L."/>
            <person name="Ni X."/>
            <person name="Tian J."/>
            <person name="Zhou Y."/>
            <person name="Sheng Y."/>
            <person name="Liu T."/>
            <person name="Pan Y."/>
            <person name="Xia L."/>
            <person name="Li J."/>
            <person name="Zhao F."/>
            <person name="Cao W."/>
        </authorList>
    </citation>
    <scope>NUCLEOTIDE SEQUENCE</scope>
    <source>
        <tissue evidence="1">Larvae</tissue>
    </source>
</reference>
<organism evidence="1 2">
    <name type="scientific">Dermacentor silvarum</name>
    <name type="common">Tick</name>
    <dbReference type="NCBI Taxonomy" id="543639"/>
    <lineage>
        <taxon>Eukaryota</taxon>
        <taxon>Metazoa</taxon>
        <taxon>Ecdysozoa</taxon>
        <taxon>Arthropoda</taxon>
        <taxon>Chelicerata</taxon>
        <taxon>Arachnida</taxon>
        <taxon>Acari</taxon>
        <taxon>Parasitiformes</taxon>
        <taxon>Ixodida</taxon>
        <taxon>Ixodoidea</taxon>
        <taxon>Ixodidae</taxon>
        <taxon>Rhipicephalinae</taxon>
        <taxon>Dermacentor</taxon>
    </lineage>
</organism>
<gene>
    <name evidence="1" type="ORF">HPB49_003320</name>
</gene>
<sequence>MQNSDALTRLPQMLQAPEPAVEECDDMVLAIDGWDHPAVSRQKLKALTAAGEMLSSVCRYVIEGWPSPRPVGNVALSEYYKRRHELSVEGGLLLWSHWVVIPKMLVGGC</sequence>
<proteinExistence type="predicted"/>
<evidence type="ECO:0000313" key="1">
    <source>
        <dbReference type="EMBL" id="KAH7952991.1"/>
    </source>
</evidence>
<accession>A0ACB8CV12</accession>
<dbReference type="EMBL" id="CM023473">
    <property type="protein sequence ID" value="KAH7952991.1"/>
    <property type="molecule type" value="Genomic_DNA"/>
</dbReference>
<dbReference type="Proteomes" id="UP000821865">
    <property type="component" value="Chromosome 4"/>
</dbReference>
<keyword evidence="2" id="KW-1185">Reference proteome</keyword>
<name>A0ACB8CV12_DERSI</name>